<organism evidence="2 3">
    <name type="scientific">Caerostris darwini</name>
    <dbReference type="NCBI Taxonomy" id="1538125"/>
    <lineage>
        <taxon>Eukaryota</taxon>
        <taxon>Metazoa</taxon>
        <taxon>Ecdysozoa</taxon>
        <taxon>Arthropoda</taxon>
        <taxon>Chelicerata</taxon>
        <taxon>Arachnida</taxon>
        <taxon>Araneae</taxon>
        <taxon>Araneomorphae</taxon>
        <taxon>Entelegynae</taxon>
        <taxon>Araneoidea</taxon>
        <taxon>Araneidae</taxon>
        <taxon>Caerostris</taxon>
    </lineage>
</organism>
<comment type="caution">
    <text evidence="2">The sequence shown here is derived from an EMBL/GenBank/DDBJ whole genome shotgun (WGS) entry which is preliminary data.</text>
</comment>
<evidence type="ECO:0000313" key="2">
    <source>
        <dbReference type="EMBL" id="GIY79952.1"/>
    </source>
</evidence>
<sequence length="84" mass="9585">MNDSPNAPHTIKGEIHPSPTPSPRKARVMRFQNCHWRIGDRQAHSSACRRFFIDFDFRDVSSPSTPNPNLRAPKGGWIGVEVFR</sequence>
<evidence type="ECO:0000256" key="1">
    <source>
        <dbReference type="SAM" id="MobiDB-lite"/>
    </source>
</evidence>
<proteinExistence type="predicted"/>
<dbReference type="Proteomes" id="UP001054837">
    <property type="component" value="Unassembled WGS sequence"/>
</dbReference>
<reference evidence="2 3" key="1">
    <citation type="submission" date="2021-06" db="EMBL/GenBank/DDBJ databases">
        <title>Caerostris darwini draft genome.</title>
        <authorList>
            <person name="Kono N."/>
            <person name="Arakawa K."/>
        </authorList>
    </citation>
    <scope>NUCLEOTIDE SEQUENCE [LARGE SCALE GENOMIC DNA]</scope>
</reference>
<feature type="region of interest" description="Disordered" evidence="1">
    <location>
        <begin position="1"/>
        <end position="25"/>
    </location>
</feature>
<gene>
    <name evidence="2" type="ORF">CDAR_384991</name>
</gene>
<name>A0AAV4WBE8_9ARAC</name>
<evidence type="ECO:0000313" key="3">
    <source>
        <dbReference type="Proteomes" id="UP001054837"/>
    </source>
</evidence>
<protein>
    <submittedName>
        <fullName evidence="2">Uncharacterized protein</fullName>
    </submittedName>
</protein>
<keyword evidence="3" id="KW-1185">Reference proteome</keyword>
<dbReference type="AlphaFoldDB" id="A0AAV4WBE8"/>
<accession>A0AAV4WBE8</accession>
<dbReference type="EMBL" id="BPLQ01014465">
    <property type="protein sequence ID" value="GIY79952.1"/>
    <property type="molecule type" value="Genomic_DNA"/>
</dbReference>